<evidence type="ECO:0000313" key="7">
    <source>
        <dbReference type="EMBL" id="KAL0274570.1"/>
    </source>
</evidence>
<dbReference type="Gene3D" id="1.10.1900.20">
    <property type="entry name" value="Ribosomal protein L20"/>
    <property type="match status" value="1"/>
</dbReference>
<evidence type="ECO:0000256" key="2">
    <source>
        <dbReference type="ARBA" id="ARBA00022980"/>
    </source>
</evidence>
<dbReference type="GO" id="GO:0003735">
    <property type="term" value="F:structural constituent of ribosome"/>
    <property type="evidence" value="ECO:0007669"/>
    <property type="project" value="InterPro"/>
</dbReference>
<evidence type="ECO:0000256" key="6">
    <source>
        <dbReference type="RuleBase" id="RU000561"/>
    </source>
</evidence>
<dbReference type="InterPro" id="IPR035566">
    <property type="entry name" value="Ribosomal_protein_bL20_C"/>
</dbReference>
<dbReference type="GO" id="GO:0005840">
    <property type="term" value="C:ribosome"/>
    <property type="evidence" value="ECO:0007669"/>
    <property type="project" value="UniProtKB-KW"/>
</dbReference>
<comment type="caution">
    <text evidence="7">The sequence shown here is derived from an EMBL/GenBank/DDBJ whole genome shotgun (WGS) entry which is preliminary data.</text>
</comment>
<dbReference type="GO" id="GO:0019843">
    <property type="term" value="F:rRNA binding"/>
    <property type="evidence" value="ECO:0007669"/>
    <property type="project" value="InterPro"/>
</dbReference>
<dbReference type="AlphaFoldDB" id="A0AAW2HYZ1"/>
<gene>
    <name evidence="7" type="ORF">PYX00_002671</name>
</gene>
<dbReference type="PRINTS" id="PR00062">
    <property type="entry name" value="RIBOSOMALL20"/>
</dbReference>
<keyword evidence="2 6" id="KW-0689">Ribosomal protein</keyword>
<organism evidence="7">
    <name type="scientific">Menopon gallinae</name>
    <name type="common">poultry shaft louse</name>
    <dbReference type="NCBI Taxonomy" id="328185"/>
    <lineage>
        <taxon>Eukaryota</taxon>
        <taxon>Metazoa</taxon>
        <taxon>Ecdysozoa</taxon>
        <taxon>Arthropoda</taxon>
        <taxon>Hexapoda</taxon>
        <taxon>Insecta</taxon>
        <taxon>Pterygota</taxon>
        <taxon>Neoptera</taxon>
        <taxon>Paraneoptera</taxon>
        <taxon>Psocodea</taxon>
        <taxon>Troctomorpha</taxon>
        <taxon>Phthiraptera</taxon>
        <taxon>Amblycera</taxon>
        <taxon>Menoponidae</taxon>
        <taxon>Menopon</taxon>
    </lineage>
</organism>
<reference evidence="7" key="1">
    <citation type="journal article" date="2024" name="Gigascience">
        <title>Chromosome-level genome of the poultry shaft louse Menopon gallinae provides insight into the host-switching and adaptive evolution of parasitic lice.</title>
        <authorList>
            <person name="Xu Y."/>
            <person name="Ma L."/>
            <person name="Liu S."/>
            <person name="Liang Y."/>
            <person name="Liu Q."/>
            <person name="He Z."/>
            <person name="Tian L."/>
            <person name="Duan Y."/>
            <person name="Cai W."/>
            <person name="Li H."/>
            <person name="Song F."/>
        </authorList>
    </citation>
    <scope>NUCLEOTIDE SEQUENCE</scope>
    <source>
        <strain evidence="7">Cailab_2023a</strain>
    </source>
</reference>
<sequence length="139" mass="16166">MRGPDRFWKRRKVLRMSAHFYGRKKQCYSIAIRYVQKALQYVTAGRKLRKERFRNLWEQRLTAAGQEHGIAFETLRQSLLRLDILLNRKVLTDLAVFEPRTFKSLAKLSIGVAKEEGLNGINTLPPSDGVFTRSMLKAK</sequence>
<dbReference type="Gene3D" id="6.10.160.10">
    <property type="match status" value="1"/>
</dbReference>
<proteinExistence type="inferred from homology"/>
<dbReference type="PANTHER" id="PTHR10986">
    <property type="entry name" value="39S RIBOSOMAL PROTEIN L20"/>
    <property type="match status" value="1"/>
</dbReference>
<evidence type="ECO:0000256" key="3">
    <source>
        <dbReference type="ARBA" id="ARBA00023274"/>
    </source>
</evidence>
<evidence type="ECO:0000256" key="5">
    <source>
        <dbReference type="ARBA" id="ARBA00076245"/>
    </source>
</evidence>
<dbReference type="FunFam" id="1.10.1900.20:FF:000001">
    <property type="entry name" value="50S ribosomal protein L20"/>
    <property type="match status" value="1"/>
</dbReference>
<evidence type="ECO:0000256" key="4">
    <source>
        <dbReference type="ARBA" id="ARBA00072767"/>
    </source>
</evidence>
<dbReference type="GO" id="GO:0006412">
    <property type="term" value="P:translation"/>
    <property type="evidence" value="ECO:0007669"/>
    <property type="project" value="InterPro"/>
</dbReference>
<dbReference type="SUPFAM" id="SSF74731">
    <property type="entry name" value="Ribosomal protein L20"/>
    <property type="match status" value="1"/>
</dbReference>
<comment type="similarity">
    <text evidence="1 6">Belongs to the bacterial ribosomal protein bL20 family.</text>
</comment>
<dbReference type="InterPro" id="IPR005813">
    <property type="entry name" value="Ribosomal_bL20"/>
</dbReference>
<accession>A0AAW2HYZ1</accession>
<dbReference type="GO" id="GO:1990904">
    <property type="term" value="C:ribonucleoprotein complex"/>
    <property type="evidence" value="ECO:0007669"/>
    <property type="project" value="UniProtKB-KW"/>
</dbReference>
<dbReference type="Pfam" id="PF00453">
    <property type="entry name" value="Ribosomal_L20"/>
    <property type="match status" value="1"/>
</dbReference>
<dbReference type="EMBL" id="JARGDH010000002">
    <property type="protein sequence ID" value="KAL0274570.1"/>
    <property type="molecule type" value="Genomic_DNA"/>
</dbReference>
<dbReference type="NCBIfam" id="TIGR01032">
    <property type="entry name" value="rplT_bact"/>
    <property type="match status" value="1"/>
</dbReference>
<protein>
    <recommendedName>
        <fullName evidence="4">Large ribosomal subunit protein bL20m</fullName>
    </recommendedName>
    <alternativeName>
        <fullName evidence="5">39S ribosomal protein L20, mitochondrial</fullName>
    </alternativeName>
</protein>
<evidence type="ECO:0000256" key="1">
    <source>
        <dbReference type="ARBA" id="ARBA00007698"/>
    </source>
</evidence>
<name>A0AAW2HYZ1_9NEOP</name>
<keyword evidence="3 6" id="KW-0687">Ribonucleoprotein</keyword>